<protein>
    <submittedName>
        <fullName evidence="2">Uncharacterized protein</fullName>
    </submittedName>
</protein>
<evidence type="ECO:0000313" key="2">
    <source>
        <dbReference type="EMBL" id="TNN88382.1"/>
    </source>
</evidence>
<evidence type="ECO:0000313" key="3">
    <source>
        <dbReference type="Proteomes" id="UP000314294"/>
    </source>
</evidence>
<reference evidence="2 3" key="1">
    <citation type="submission" date="2019-03" db="EMBL/GenBank/DDBJ databases">
        <title>First draft genome of Liparis tanakae, snailfish: a comprehensive survey of snailfish specific genes.</title>
        <authorList>
            <person name="Kim W."/>
            <person name="Song I."/>
            <person name="Jeong J.-H."/>
            <person name="Kim D."/>
            <person name="Kim S."/>
            <person name="Ryu S."/>
            <person name="Song J.Y."/>
            <person name="Lee S.K."/>
        </authorList>
    </citation>
    <scope>NUCLEOTIDE SEQUENCE [LARGE SCALE GENOMIC DNA]</scope>
    <source>
        <tissue evidence="2">Muscle</tissue>
    </source>
</reference>
<proteinExistence type="predicted"/>
<dbReference type="EMBL" id="SRLO01000005">
    <property type="protein sequence ID" value="TNN88382.1"/>
    <property type="molecule type" value="Genomic_DNA"/>
</dbReference>
<organism evidence="2 3">
    <name type="scientific">Liparis tanakae</name>
    <name type="common">Tanaka's snailfish</name>
    <dbReference type="NCBI Taxonomy" id="230148"/>
    <lineage>
        <taxon>Eukaryota</taxon>
        <taxon>Metazoa</taxon>
        <taxon>Chordata</taxon>
        <taxon>Craniata</taxon>
        <taxon>Vertebrata</taxon>
        <taxon>Euteleostomi</taxon>
        <taxon>Actinopterygii</taxon>
        <taxon>Neopterygii</taxon>
        <taxon>Teleostei</taxon>
        <taxon>Neoteleostei</taxon>
        <taxon>Acanthomorphata</taxon>
        <taxon>Eupercaria</taxon>
        <taxon>Perciformes</taxon>
        <taxon>Cottioidei</taxon>
        <taxon>Cottales</taxon>
        <taxon>Liparidae</taxon>
        <taxon>Liparis</taxon>
    </lineage>
</organism>
<comment type="caution">
    <text evidence="2">The sequence shown here is derived from an EMBL/GenBank/DDBJ whole genome shotgun (WGS) entry which is preliminary data.</text>
</comment>
<sequence>MPDLKERRGNRRTGAQSASVLRRVSPPVRGSNGSMRLQDAEFTSPRQQGTSSRTTPLGSVSGSWARKWGGVPGRLTVLKEQASGNAAHTSDVVVSPRSSTCSFGAVLNNPAPRTYQTLRPHFDLPSQPGQQFKHLIPLITIEADAPDPVWLICHAPDIPEIKDPYLAVSQAIVEEKDPGNAKWQE</sequence>
<gene>
    <name evidence="2" type="ORF">EYF80_001164</name>
</gene>
<keyword evidence="3" id="KW-1185">Reference proteome</keyword>
<evidence type="ECO:0000256" key="1">
    <source>
        <dbReference type="SAM" id="MobiDB-lite"/>
    </source>
</evidence>
<feature type="region of interest" description="Disordered" evidence="1">
    <location>
        <begin position="1"/>
        <end position="63"/>
    </location>
</feature>
<accession>A0A4Z2JGL3</accession>
<dbReference type="AlphaFoldDB" id="A0A4Z2JGL3"/>
<name>A0A4Z2JGL3_9TELE</name>
<dbReference type="Proteomes" id="UP000314294">
    <property type="component" value="Unassembled WGS sequence"/>
</dbReference>
<feature type="compositionally biased region" description="Polar residues" evidence="1">
    <location>
        <begin position="44"/>
        <end position="62"/>
    </location>
</feature>